<dbReference type="HOGENOM" id="CLU_2990578_0_0_5"/>
<dbReference type="PATRIC" id="fig|1029756.8.peg.2638"/>
<dbReference type="AlphaFoldDB" id="V5SJJ9"/>
<dbReference type="Proteomes" id="UP000018542">
    <property type="component" value="Chromosome"/>
</dbReference>
<name>V5SJJ9_9HYPH</name>
<gene>
    <name evidence="1" type="ORF">W911_12700</name>
</gene>
<keyword evidence="2" id="KW-1185">Reference proteome</keyword>
<evidence type="ECO:0000313" key="1">
    <source>
        <dbReference type="EMBL" id="AHB50270.1"/>
    </source>
</evidence>
<organism evidence="1 2">
    <name type="scientific">Hyphomicrobium nitrativorans NL23</name>
    <dbReference type="NCBI Taxonomy" id="1029756"/>
    <lineage>
        <taxon>Bacteria</taxon>
        <taxon>Pseudomonadati</taxon>
        <taxon>Pseudomonadota</taxon>
        <taxon>Alphaproteobacteria</taxon>
        <taxon>Hyphomicrobiales</taxon>
        <taxon>Hyphomicrobiaceae</taxon>
        <taxon>Hyphomicrobium</taxon>
    </lineage>
</organism>
<sequence>MLEIKATDEADAKARLARLAFASYDGVLVANIPAALSPLAIAATWMRNAASSLLPRF</sequence>
<dbReference type="KEGG" id="hni:W911_12700"/>
<accession>V5SJJ9</accession>
<evidence type="ECO:0000313" key="2">
    <source>
        <dbReference type="Proteomes" id="UP000018542"/>
    </source>
</evidence>
<protein>
    <submittedName>
        <fullName evidence="1">Uncharacterized protein</fullName>
    </submittedName>
</protein>
<dbReference type="EMBL" id="CP006912">
    <property type="protein sequence ID" value="AHB50270.1"/>
    <property type="molecule type" value="Genomic_DNA"/>
</dbReference>
<proteinExistence type="predicted"/>
<reference evidence="1 2" key="1">
    <citation type="journal article" date="2014" name="Genome Announc.">
        <title>Complete Genome Sequence of Hyphomicrobium nitrativorans Strain NL23, a Denitrifying Bacterium Isolated from Biofilm of a Methanol-Fed Denitrification System Treating Seawater at the Montreal Biodome.</title>
        <authorList>
            <person name="Martineau C."/>
            <person name="Villeneuve C."/>
            <person name="Mauffrey F."/>
            <person name="Villemur R."/>
        </authorList>
    </citation>
    <scope>NUCLEOTIDE SEQUENCE [LARGE SCALE GENOMIC DNA]</scope>
    <source>
        <strain evidence="1">NL23</strain>
    </source>
</reference>